<dbReference type="InterPro" id="IPR050904">
    <property type="entry name" value="Adhesion/Biosynth-related"/>
</dbReference>
<dbReference type="PROSITE" id="PS50213">
    <property type="entry name" value="FAS1"/>
    <property type="match status" value="2"/>
</dbReference>
<comment type="caution">
    <text evidence="3">The sequence shown here is derived from an EMBL/GenBank/DDBJ whole genome shotgun (WGS) entry which is preliminary data.</text>
</comment>
<keyword evidence="1" id="KW-0732">Signal</keyword>
<protein>
    <recommendedName>
        <fullName evidence="2">FAS1 domain-containing protein</fullName>
    </recommendedName>
</protein>
<evidence type="ECO:0000313" key="3">
    <source>
        <dbReference type="EMBL" id="CAE6490505.1"/>
    </source>
</evidence>
<sequence>MMHSKLFVSVLLAASATVQASPIVARQDYLTGLVQALNQQGLTTLSSVLTQFAGTEEGQQIASQLPNGNYTILAPSNEAFQPVLPGIEADNSTLAPILQYHVIKGSYPASAIADARSHTIAPTLLTNGTFVNLGGQPQVQVLERAANGSGIIVRRIMANSTVTSTTTYQNLLIHVINNVVPPPADLKTALSSSLVARAPGGFSQLGASLQKVGQLDAVNDAASTTVFAPIDDAFVAINSTITGLTNDQLTSVLKNHVINGNVIYSTQLANTSNVNAASNAQLSFSTQDGVSYVSYNQTRARILRSDVAVKNGVVHVIDAVLA</sequence>
<gene>
    <name evidence="3" type="ORF">RDB_LOCUS100690</name>
</gene>
<dbReference type="GO" id="GO:0005615">
    <property type="term" value="C:extracellular space"/>
    <property type="evidence" value="ECO:0007669"/>
    <property type="project" value="TreeGrafter"/>
</dbReference>
<name>A0A8H3H8B7_9AGAM</name>
<dbReference type="Proteomes" id="UP000663853">
    <property type="component" value="Unassembled WGS sequence"/>
</dbReference>
<organism evidence="3 4">
    <name type="scientific">Rhizoctonia solani</name>
    <dbReference type="NCBI Taxonomy" id="456999"/>
    <lineage>
        <taxon>Eukaryota</taxon>
        <taxon>Fungi</taxon>
        <taxon>Dikarya</taxon>
        <taxon>Basidiomycota</taxon>
        <taxon>Agaricomycotina</taxon>
        <taxon>Agaricomycetes</taxon>
        <taxon>Cantharellales</taxon>
        <taxon>Ceratobasidiaceae</taxon>
        <taxon>Rhizoctonia</taxon>
    </lineage>
</organism>
<feature type="signal peptide" evidence="1">
    <location>
        <begin position="1"/>
        <end position="20"/>
    </location>
</feature>
<dbReference type="SUPFAM" id="SSF82153">
    <property type="entry name" value="FAS1 domain"/>
    <property type="match status" value="2"/>
</dbReference>
<dbReference type="PANTHER" id="PTHR10900:SF77">
    <property type="entry name" value="FI19380P1"/>
    <property type="match status" value="1"/>
</dbReference>
<dbReference type="Gene3D" id="2.30.180.10">
    <property type="entry name" value="FAS1 domain"/>
    <property type="match status" value="2"/>
</dbReference>
<evidence type="ECO:0000259" key="2">
    <source>
        <dbReference type="PROSITE" id="PS50213"/>
    </source>
</evidence>
<dbReference type="InterPro" id="IPR000782">
    <property type="entry name" value="FAS1_domain"/>
</dbReference>
<dbReference type="GO" id="GO:0000329">
    <property type="term" value="C:fungal-type vacuole membrane"/>
    <property type="evidence" value="ECO:0007669"/>
    <property type="project" value="TreeGrafter"/>
</dbReference>
<feature type="domain" description="FAS1" evidence="2">
    <location>
        <begin position="17"/>
        <end position="180"/>
    </location>
</feature>
<accession>A0A8H3H8B7</accession>
<feature type="domain" description="FAS1" evidence="2">
    <location>
        <begin position="189"/>
        <end position="321"/>
    </location>
</feature>
<dbReference type="EMBL" id="CAJMXA010003036">
    <property type="protein sequence ID" value="CAE6490505.1"/>
    <property type="molecule type" value="Genomic_DNA"/>
</dbReference>
<dbReference type="PANTHER" id="PTHR10900">
    <property type="entry name" value="PERIOSTIN-RELATED"/>
    <property type="match status" value="1"/>
</dbReference>
<dbReference type="SMART" id="SM00554">
    <property type="entry name" value="FAS1"/>
    <property type="match status" value="2"/>
</dbReference>
<reference evidence="3" key="1">
    <citation type="submission" date="2021-01" db="EMBL/GenBank/DDBJ databases">
        <authorList>
            <person name="Kaushik A."/>
        </authorList>
    </citation>
    <scope>NUCLEOTIDE SEQUENCE</scope>
    <source>
        <strain evidence="3">AG6-10EEA</strain>
    </source>
</reference>
<dbReference type="GO" id="GO:0016236">
    <property type="term" value="P:macroautophagy"/>
    <property type="evidence" value="ECO:0007669"/>
    <property type="project" value="TreeGrafter"/>
</dbReference>
<dbReference type="AlphaFoldDB" id="A0A8H3H8B7"/>
<proteinExistence type="predicted"/>
<dbReference type="InterPro" id="IPR036378">
    <property type="entry name" value="FAS1_dom_sf"/>
</dbReference>
<dbReference type="Pfam" id="PF02469">
    <property type="entry name" value="Fasciclin"/>
    <property type="match status" value="2"/>
</dbReference>
<evidence type="ECO:0000313" key="4">
    <source>
        <dbReference type="Proteomes" id="UP000663853"/>
    </source>
</evidence>
<feature type="chain" id="PRO_5034678653" description="FAS1 domain-containing protein" evidence="1">
    <location>
        <begin position="21"/>
        <end position="322"/>
    </location>
</feature>
<evidence type="ECO:0000256" key="1">
    <source>
        <dbReference type="SAM" id="SignalP"/>
    </source>
</evidence>